<dbReference type="Gene3D" id="3.20.20.100">
    <property type="entry name" value="NADP-dependent oxidoreductase domain"/>
    <property type="match status" value="1"/>
</dbReference>
<feature type="domain" description="NADP-dependent oxidoreductase" evidence="1">
    <location>
        <begin position="15"/>
        <end position="314"/>
    </location>
</feature>
<dbReference type="OrthoDB" id="9768851at2"/>
<protein>
    <submittedName>
        <fullName evidence="2">Aldo/keto reductase</fullName>
    </submittedName>
</protein>
<evidence type="ECO:0000313" key="3">
    <source>
        <dbReference type="Proteomes" id="UP000283832"/>
    </source>
</evidence>
<accession>A0A418MTD1</accession>
<dbReference type="InterPro" id="IPR036812">
    <property type="entry name" value="NAD(P)_OxRdtase_dom_sf"/>
</dbReference>
<dbReference type="SUPFAM" id="SSF51430">
    <property type="entry name" value="NAD(P)-linked oxidoreductase"/>
    <property type="match status" value="1"/>
</dbReference>
<evidence type="ECO:0000259" key="1">
    <source>
        <dbReference type="Pfam" id="PF00248"/>
    </source>
</evidence>
<gene>
    <name evidence="2" type="ORF">D2L64_15015</name>
</gene>
<dbReference type="PANTHER" id="PTHR42686">
    <property type="entry name" value="GH17980P-RELATED"/>
    <property type="match status" value="1"/>
</dbReference>
<dbReference type="CDD" id="cd19152">
    <property type="entry name" value="AKR_AKR15A"/>
    <property type="match status" value="1"/>
</dbReference>
<keyword evidence="3" id="KW-1185">Reference proteome</keyword>
<dbReference type="InterPro" id="IPR020471">
    <property type="entry name" value="AKR"/>
</dbReference>
<dbReference type="PANTHER" id="PTHR42686:SF1">
    <property type="entry name" value="GH17980P-RELATED"/>
    <property type="match status" value="1"/>
</dbReference>
<dbReference type="GO" id="GO:0016491">
    <property type="term" value="F:oxidoreductase activity"/>
    <property type="evidence" value="ECO:0007669"/>
    <property type="project" value="InterPro"/>
</dbReference>
<dbReference type="EMBL" id="QXEC01000013">
    <property type="protein sequence ID" value="RIV37543.1"/>
    <property type="molecule type" value="Genomic_DNA"/>
</dbReference>
<dbReference type="RefSeq" id="WP_119576881.1">
    <property type="nucleotide sequence ID" value="NZ_QXEC01000013.1"/>
</dbReference>
<comment type="caution">
    <text evidence="2">The sequence shown here is derived from an EMBL/GenBank/DDBJ whole genome shotgun (WGS) entry which is preliminary data.</text>
</comment>
<name>A0A418MTD1_9ACTN</name>
<dbReference type="Pfam" id="PF00248">
    <property type="entry name" value="Aldo_ket_red"/>
    <property type="match status" value="1"/>
</dbReference>
<dbReference type="AlphaFoldDB" id="A0A418MTD1"/>
<sequence length="338" mass="36310">MTGVRLGRSAATVSRLGLGCAQLGNLWAAIDDAEATDTVRAAWECGVRYFDTAPHYGLGLSERRLGAALRTLPREAYAISTKVGRRLVPVRSGSHRRDPEGFHVPADHRRVWDFSADGTHRCLESSLDRLGVDRVDLVLIHDPEDHQAQALAQAYPALHELRAQGVVGAIGVGSKHWPVLHRFVTDTDIDAIMIAGRYTLLEQPALDELLPDCQRRGVSVLNAGVFNSGLLAVPRPHAGLRYEYAHVPQSVLARVHAIVEVCARHDTSLPAAALAFAAAHPAVAAVVVGADHPEQVRRNAALLTATPPPPQFWAELVAEGLLRADAPLPAAIVGDGSR</sequence>
<dbReference type="InterPro" id="IPR023210">
    <property type="entry name" value="NADP_OxRdtase_dom"/>
</dbReference>
<dbReference type="GO" id="GO:0005829">
    <property type="term" value="C:cytosol"/>
    <property type="evidence" value="ECO:0007669"/>
    <property type="project" value="TreeGrafter"/>
</dbReference>
<dbReference type="Proteomes" id="UP000283832">
    <property type="component" value="Unassembled WGS sequence"/>
</dbReference>
<reference evidence="2 3" key="1">
    <citation type="submission" date="2018-08" db="EMBL/GenBank/DDBJ databases">
        <title>Jishengella sp. nov., isolated from a root of Azadirachta indica A. Juss. var. siamensis Valenton.</title>
        <authorList>
            <person name="Kuncharoen N."/>
            <person name="Tanasupawat S."/>
            <person name="Kudo T."/>
            <person name="Ohkuma M."/>
        </authorList>
    </citation>
    <scope>NUCLEOTIDE SEQUENCE [LARGE SCALE GENOMIC DNA]</scope>
    <source>
        <strain evidence="2 3">AZ1-13</strain>
    </source>
</reference>
<organism evidence="2 3">
    <name type="scientific">Micromonospora radicis</name>
    <dbReference type="NCBI Taxonomy" id="1894971"/>
    <lineage>
        <taxon>Bacteria</taxon>
        <taxon>Bacillati</taxon>
        <taxon>Actinomycetota</taxon>
        <taxon>Actinomycetes</taxon>
        <taxon>Micromonosporales</taxon>
        <taxon>Micromonosporaceae</taxon>
        <taxon>Micromonospora</taxon>
    </lineage>
</organism>
<evidence type="ECO:0000313" key="2">
    <source>
        <dbReference type="EMBL" id="RIV37543.1"/>
    </source>
</evidence>
<proteinExistence type="predicted"/>